<evidence type="ECO:0000313" key="2">
    <source>
        <dbReference type="Proteomes" id="UP001341840"/>
    </source>
</evidence>
<name>A0ABU6W9F3_9FABA</name>
<keyword evidence="2" id="KW-1185">Reference proteome</keyword>
<accession>A0ABU6W9F3</accession>
<sequence>MQEILLEHASSGKFSVCRMSMDHRLFLYMISYVLLPRKRNHGTTSEEDLILLWAMIKEKQIHWPYLIAHRMLKYSQGQDTSSLGNVMLLTKIFEFLHFDLPEEEAVTLGKANAITQKNIN</sequence>
<protein>
    <submittedName>
        <fullName evidence="1">Uncharacterized protein</fullName>
    </submittedName>
</protein>
<evidence type="ECO:0000313" key="1">
    <source>
        <dbReference type="EMBL" id="MED6181513.1"/>
    </source>
</evidence>
<dbReference type="Proteomes" id="UP001341840">
    <property type="component" value="Unassembled WGS sequence"/>
</dbReference>
<proteinExistence type="predicted"/>
<gene>
    <name evidence="1" type="ORF">PIB30_019940</name>
</gene>
<dbReference type="EMBL" id="JASCZI010181305">
    <property type="protein sequence ID" value="MED6181513.1"/>
    <property type="molecule type" value="Genomic_DNA"/>
</dbReference>
<reference evidence="1 2" key="1">
    <citation type="journal article" date="2023" name="Plants (Basel)">
        <title>Bridging the Gap: Combining Genomics and Transcriptomics Approaches to Understand Stylosanthes scabra, an Orphan Legume from the Brazilian Caatinga.</title>
        <authorList>
            <person name="Ferreira-Neto J.R.C."/>
            <person name="da Silva M.D."/>
            <person name="Binneck E."/>
            <person name="de Melo N.F."/>
            <person name="da Silva R.H."/>
            <person name="de Melo A.L.T.M."/>
            <person name="Pandolfi V."/>
            <person name="Bustamante F.O."/>
            <person name="Brasileiro-Vidal A.C."/>
            <person name="Benko-Iseppon A.M."/>
        </authorList>
    </citation>
    <scope>NUCLEOTIDE SEQUENCE [LARGE SCALE GENOMIC DNA]</scope>
    <source>
        <tissue evidence="1">Leaves</tissue>
    </source>
</reference>
<comment type="caution">
    <text evidence="1">The sequence shown here is derived from an EMBL/GenBank/DDBJ whole genome shotgun (WGS) entry which is preliminary data.</text>
</comment>
<organism evidence="1 2">
    <name type="scientific">Stylosanthes scabra</name>
    <dbReference type="NCBI Taxonomy" id="79078"/>
    <lineage>
        <taxon>Eukaryota</taxon>
        <taxon>Viridiplantae</taxon>
        <taxon>Streptophyta</taxon>
        <taxon>Embryophyta</taxon>
        <taxon>Tracheophyta</taxon>
        <taxon>Spermatophyta</taxon>
        <taxon>Magnoliopsida</taxon>
        <taxon>eudicotyledons</taxon>
        <taxon>Gunneridae</taxon>
        <taxon>Pentapetalae</taxon>
        <taxon>rosids</taxon>
        <taxon>fabids</taxon>
        <taxon>Fabales</taxon>
        <taxon>Fabaceae</taxon>
        <taxon>Papilionoideae</taxon>
        <taxon>50 kb inversion clade</taxon>
        <taxon>dalbergioids sensu lato</taxon>
        <taxon>Dalbergieae</taxon>
        <taxon>Pterocarpus clade</taxon>
        <taxon>Stylosanthes</taxon>
    </lineage>
</organism>